<dbReference type="SUPFAM" id="SSF56784">
    <property type="entry name" value="HAD-like"/>
    <property type="match status" value="1"/>
</dbReference>
<dbReference type="SFLD" id="SFLDG01129">
    <property type="entry name" value="C1.5:_HAD__Beta-PGM__Phosphata"/>
    <property type="match status" value="1"/>
</dbReference>
<dbReference type="CDD" id="cd02603">
    <property type="entry name" value="HAD_sEH-N_like"/>
    <property type="match status" value="1"/>
</dbReference>
<evidence type="ECO:0000313" key="2">
    <source>
        <dbReference type="Proteomes" id="UP000050794"/>
    </source>
</evidence>
<dbReference type="InterPro" id="IPR036412">
    <property type="entry name" value="HAD-like_sf"/>
</dbReference>
<sequence>MREDYEVVIFDMGGVLLNLAAMWTGTDELVVCLTSKLANQIGRKHAPINVFSGWLPEERDKVIVYEDMMRAVATLKRKGYRTALLTNNFFIDEQRKRPTVHVDTTNFDVVVESCRVGICKPSEQIYKIVLDRLGVSGDKCIFLDDSKKFCIAANKLGITSVHVNAGDTGAALKRLEELLHITLI</sequence>
<dbReference type="InterPro" id="IPR052898">
    <property type="entry name" value="ACAD10-like"/>
</dbReference>
<reference evidence="3" key="1">
    <citation type="submission" date="2016-06" db="UniProtKB">
        <authorList>
            <consortium name="WormBaseParasite"/>
        </authorList>
    </citation>
    <scope>IDENTIFICATION</scope>
</reference>
<dbReference type="Gene3D" id="3.40.50.1000">
    <property type="entry name" value="HAD superfamily/HAD-like"/>
    <property type="match status" value="1"/>
</dbReference>
<dbReference type="NCBIfam" id="TIGR01509">
    <property type="entry name" value="HAD-SF-IA-v3"/>
    <property type="match status" value="1"/>
</dbReference>
<name>A0A183VDN8_TOXCA</name>
<protein>
    <submittedName>
        <fullName evidence="3">HAD family phosphatase</fullName>
    </submittedName>
</protein>
<dbReference type="WBParaSite" id="TCNE_0001886201-mRNA-1">
    <property type="protein sequence ID" value="TCNE_0001886201-mRNA-1"/>
    <property type="gene ID" value="TCNE_0001886201"/>
</dbReference>
<dbReference type="PANTHER" id="PTHR47829">
    <property type="entry name" value="HYDROLASE, PUTATIVE (AFU_ORTHOLOGUE AFUA_1G12880)-RELATED"/>
    <property type="match status" value="1"/>
</dbReference>
<keyword evidence="2" id="KW-1185">Reference proteome</keyword>
<organism evidence="2 3">
    <name type="scientific">Toxocara canis</name>
    <name type="common">Canine roundworm</name>
    <dbReference type="NCBI Taxonomy" id="6265"/>
    <lineage>
        <taxon>Eukaryota</taxon>
        <taxon>Metazoa</taxon>
        <taxon>Ecdysozoa</taxon>
        <taxon>Nematoda</taxon>
        <taxon>Chromadorea</taxon>
        <taxon>Rhabditida</taxon>
        <taxon>Spirurina</taxon>
        <taxon>Ascaridomorpha</taxon>
        <taxon>Ascaridoidea</taxon>
        <taxon>Toxocaridae</taxon>
        <taxon>Toxocara</taxon>
    </lineage>
</organism>
<reference evidence="1 2" key="2">
    <citation type="submission" date="2018-11" db="EMBL/GenBank/DDBJ databases">
        <authorList>
            <consortium name="Pathogen Informatics"/>
        </authorList>
    </citation>
    <scope>NUCLEOTIDE SEQUENCE [LARGE SCALE GENOMIC DNA]</scope>
</reference>
<evidence type="ECO:0000313" key="1">
    <source>
        <dbReference type="EMBL" id="VDM50179.1"/>
    </source>
</evidence>
<evidence type="ECO:0000313" key="3">
    <source>
        <dbReference type="WBParaSite" id="TCNE_0001886201-mRNA-1"/>
    </source>
</evidence>
<dbReference type="PANTHER" id="PTHR47829:SF1">
    <property type="entry name" value="HAD FAMILY PHOSPHATASE"/>
    <property type="match status" value="1"/>
</dbReference>
<gene>
    <name evidence="1" type="ORF">TCNE_LOCUS18858</name>
</gene>
<dbReference type="AlphaFoldDB" id="A0A183VDN8"/>
<proteinExistence type="predicted"/>
<accession>A0A183VDN8</accession>
<dbReference type="Proteomes" id="UP000050794">
    <property type="component" value="Unassembled WGS sequence"/>
</dbReference>
<dbReference type="EMBL" id="UYWY01026048">
    <property type="protein sequence ID" value="VDM50179.1"/>
    <property type="molecule type" value="Genomic_DNA"/>
</dbReference>
<dbReference type="SFLD" id="SFLDS00003">
    <property type="entry name" value="Haloacid_Dehalogenase"/>
    <property type="match status" value="1"/>
</dbReference>
<dbReference type="InterPro" id="IPR023214">
    <property type="entry name" value="HAD_sf"/>
</dbReference>
<dbReference type="InterPro" id="IPR006439">
    <property type="entry name" value="HAD-SF_hydro_IA"/>
</dbReference>
<dbReference type="Pfam" id="PF00702">
    <property type="entry name" value="Hydrolase"/>
    <property type="match status" value="1"/>
</dbReference>